<feature type="compositionally biased region" description="Basic and acidic residues" evidence="1">
    <location>
        <begin position="1"/>
        <end position="10"/>
    </location>
</feature>
<feature type="compositionally biased region" description="Pro residues" evidence="1">
    <location>
        <begin position="228"/>
        <end position="240"/>
    </location>
</feature>
<gene>
    <name evidence="3" type="primary">LOC111142080</name>
</gene>
<dbReference type="RefSeq" id="XP_022350777.1">
    <property type="nucleotide sequence ID" value="XM_022495069.1"/>
</dbReference>
<proteinExistence type="predicted"/>
<accession>A0A2Y9IPW6</accession>
<feature type="compositionally biased region" description="Polar residues" evidence="1">
    <location>
        <begin position="112"/>
        <end position="124"/>
    </location>
</feature>
<dbReference type="PANTHER" id="PTHR37365:SF1">
    <property type="entry name" value="TESTIS-EXPRESSED PROTEIN 44"/>
    <property type="match status" value="1"/>
</dbReference>
<feature type="compositionally biased region" description="Polar residues" evidence="1">
    <location>
        <begin position="23"/>
        <end position="33"/>
    </location>
</feature>
<keyword evidence="2" id="KW-1185">Reference proteome</keyword>
<dbReference type="Proteomes" id="UP000248482">
    <property type="component" value="Unplaced"/>
</dbReference>
<feature type="compositionally biased region" description="Polar residues" evidence="1">
    <location>
        <begin position="90"/>
        <end position="100"/>
    </location>
</feature>
<feature type="region of interest" description="Disordered" evidence="1">
    <location>
        <begin position="204"/>
        <end position="247"/>
    </location>
</feature>
<dbReference type="GeneID" id="111142080"/>
<dbReference type="PANTHER" id="PTHR37365">
    <property type="entry name" value="TESTIS-EXPRESSED PROTEIN 44"/>
    <property type="match status" value="1"/>
</dbReference>
<evidence type="ECO:0000313" key="2">
    <source>
        <dbReference type="Proteomes" id="UP000248482"/>
    </source>
</evidence>
<dbReference type="OrthoDB" id="9838056at2759"/>
<dbReference type="AlphaFoldDB" id="A0A2Y9IPW6"/>
<protein>
    <submittedName>
        <fullName evidence="3">Testis-expressed protein 44</fullName>
    </submittedName>
</protein>
<feature type="region of interest" description="Disordered" evidence="1">
    <location>
        <begin position="1"/>
        <end position="155"/>
    </location>
</feature>
<reference evidence="3" key="1">
    <citation type="submission" date="2025-08" db="UniProtKB">
        <authorList>
            <consortium name="RefSeq"/>
        </authorList>
    </citation>
    <scope>IDENTIFICATION</scope>
    <source>
        <tissue evidence="3">Blood</tissue>
    </source>
</reference>
<feature type="compositionally biased region" description="Polar residues" evidence="1">
    <location>
        <begin position="61"/>
        <end position="71"/>
    </location>
</feature>
<organism evidence="2 3">
    <name type="scientific">Enhydra lutris kenyoni</name>
    <name type="common">northern sea otter</name>
    <dbReference type="NCBI Taxonomy" id="391180"/>
    <lineage>
        <taxon>Eukaryota</taxon>
        <taxon>Metazoa</taxon>
        <taxon>Chordata</taxon>
        <taxon>Craniata</taxon>
        <taxon>Vertebrata</taxon>
        <taxon>Euteleostomi</taxon>
        <taxon>Mammalia</taxon>
        <taxon>Eutheria</taxon>
        <taxon>Laurasiatheria</taxon>
        <taxon>Carnivora</taxon>
        <taxon>Caniformia</taxon>
        <taxon>Musteloidea</taxon>
        <taxon>Mustelidae</taxon>
        <taxon>Lutrinae</taxon>
        <taxon>Enhydra</taxon>
    </lineage>
</organism>
<sequence length="380" mass="39190">MTSRPSEEARVAGIPTHGDGRSTDSLTEGSANQVPLPAEAPVADGAGASPEQHDVDRASIKSLTSKPTSASGDEDKPEAAGTHSQEPREASSSLPVSTGPQDPACDDLRQDLSVTQSLQSSQRDSLMEEETPQMAGVPSGEQELAPVAPGAEVQFPGTVDAQPIVNTADMDYPHGSQATSTTDTVEEGPDGLEALSVDTEALPGAGSQAVTEGDLEDSSEDLQALQLPPSPGGSAPPSPGPQGVALGRMSLDPRLYMASEENPYMRSMTSLLGGGEGSISSLADVLVWSEATVGMATALLASGHSSVTDLLHSTGPSLRSVSSILGRTFSSGLMAGPSLALRSVTLMLGRVEQRTLEHMRSAMRFLTTHFLPSHSSPNSD</sequence>
<feature type="region of interest" description="Disordered" evidence="1">
    <location>
        <begin position="167"/>
        <end position="190"/>
    </location>
</feature>
<dbReference type="Pfam" id="PF15727">
    <property type="entry name" value="DUF4678"/>
    <property type="match status" value="1"/>
</dbReference>
<dbReference type="InterPro" id="IPR031460">
    <property type="entry name" value="DUF4678"/>
</dbReference>
<name>A0A2Y9IPW6_ENHLU</name>
<evidence type="ECO:0000313" key="3">
    <source>
        <dbReference type="RefSeq" id="XP_022350777.1"/>
    </source>
</evidence>
<dbReference type="KEGG" id="elk:111142080"/>
<evidence type="ECO:0000256" key="1">
    <source>
        <dbReference type="SAM" id="MobiDB-lite"/>
    </source>
</evidence>